<feature type="region of interest" description="Disordered" evidence="2">
    <location>
        <begin position="1"/>
        <end position="20"/>
    </location>
</feature>
<dbReference type="Proteomes" id="UP000770717">
    <property type="component" value="Unassembled WGS sequence"/>
</dbReference>
<reference evidence="3" key="1">
    <citation type="thesis" date="2020" institute="ProQuest LLC" country="789 East Eisenhower Parkway, Ann Arbor, MI, USA">
        <title>Comparative Genomics and Chromosome Evolution.</title>
        <authorList>
            <person name="Mudd A.B."/>
        </authorList>
    </citation>
    <scope>NUCLEOTIDE SEQUENCE</scope>
    <source>
        <strain evidence="3">HN-11 Male</strain>
        <tissue evidence="3">Kidney and liver</tissue>
    </source>
</reference>
<gene>
    <name evidence="3" type="ORF">GDO78_006606</name>
</gene>
<dbReference type="InterPro" id="IPR028227">
    <property type="entry name" value="UPF0449"/>
</dbReference>
<dbReference type="AlphaFoldDB" id="A0A8J6KEU3"/>
<protein>
    <submittedName>
        <fullName evidence="3">Uncharacterized protein</fullName>
    </submittedName>
</protein>
<dbReference type="Pfam" id="PF15136">
    <property type="entry name" value="UPF0449"/>
    <property type="match status" value="1"/>
</dbReference>
<evidence type="ECO:0000256" key="1">
    <source>
        <dbReference type="ARBA" id="ARBA00006137"/>
    </source>
</evidence>
<proteinExistence type="inferred from homology"/>
<sequence>MTSRAKKRIVLPSRPEPPSVDDILEDVGGAAPSDPVFVCDLSDDSLIPSEEPSSDRDKTYLQSCSYVQMNNRLKEAQMELKEKYQELASSGMKLGKVIEELREAAM</sequence>
<comment type="caution">
    <text evidence="3">The sequence shown here is derived from an EMBL/GenBank/DDBJ whole genome shotgun (WGS) entry which is preliminary data.</text>
</comment>
<name>A0A8J6KEU3_ELECQ</name>
<comment type="similarity">
    <text evidence="1">Belongs to the UPF0449 family.</text>
</comment>
<evidence type="ECO:0000313" key="3">
    <source>
        <dbReference type="EMBL" id="KAG9486289.1"/>
    </source>
</evidence>
<dbReference type="PANTHER" id="PTHR34766">
    <property type="entry name" value="UPF0449 PROTEIN C19ORF25"/>
    <property type="match status" value="1"/>
</dbReference>
<evidence type="ECO:0000313" key="4">
    <source>
        <dbReference type="Proteomes" id="UP000770717"/>
    </source>
</evidence>
<dbReference type="PANTHER" id="PTHR34766:SF1">
    <property type="entry name" value="UPF0449 PROTEIN C19ORF25"/>
    <property type="match status" value="1"/>
</dbReference>
<dbReference type="OrthoDB" id="6129359at2759"/>
<organism evidence="3 4">
    <name type="scientific">Eleutherodactylus coqui</name>
    <name type="common">Puerto Rican coqui</name>
    <dbReference type="NCBI Taxonomy" id="57060"/>
    <lineage>
        <taxon>Eukaryota</taxon>
        <taxon>Metazoa</taxon>
        <taxon>Chordata</taxon>
        <taxon>Craniata</taxon>
        <taxon>Vertebrata</taxon>
        <taxon>Euteleostomi</taxon>
        <taxon>Amphibia</taxon>
        <taxon>Batrachia</taxon>
        <taxon>Anura</taxon>
        <taxon>Neobatrachia</taxon>
        <taxon>Hyloidea</taxon>
        <taxon>Eleutherodactylidae</taxon>
        <taxon>Eleutherodactylinae</taxon>
        <taxon>Eleutherodactylus</taxon>
        <taxon>Eleutherodactylus</taxon>
    </lineage>
</organism>
<dbReference type="EMBL" id="WNTK01000003">
    <property type="protein sequence ID" value="KAG9486289.1"/>
    <property type="molecule type" value="Genomic_DNA"/>
</dbReference>
<accession>A0A8J6KEU3</accession>
<keyword evidence="4" id="KW-1185">Reference proteome</keyword>
<evidence type="ECO:0000256" key="2">
    <source>
        <dbReference type="SAM" id="MobiDB-lite"/>
    </source>
</evidence>